<name>A0A1X0G5A3_MYCNT</name>
<proteinExistence type="predicted"/>
<protein>
    <submittedName>
        <fullName evidence="1">Uncharacterized protein</fullName>
    </submittedName>
</protein>
<dbReference type="Proteomes" id="UP000192760">
    <property type="component" value="Unassembled WGS sequence"/>
</dbReference>
<dbReference type="STRING" id="560555.BST30_00950"/>
<evidence type="ECO:0000313" key="1">
    <source>
        <dbReference type="EMBL" id="ORB09197.1"/>
    </source>
</evidence>
<evidence type="ECO:0000313" key="2">
    <source>
        <dbReference type="Proteomes" id="UP000192760"/>
    </source>
</evidence>
<accession>A0A1X0G5A3</accession>
<sequence length="60" mass="6785">MSDTDGAMLNYRSTWRFSRGAGQKVALIDAGVNRHPTTCLRQGRRQPRMLARSTTLCCDR</sequence>
<comment type="caution">
    <text evidence="1">The sequence shown here is derived from an EMBL/GenBank/DDBJ whole genome shotgun (WGS) entry which is preliminary data.</text>
</comment>
<dbReference type="AlphaFoldDB" id="A0A1X0G5A3"/>
<dbReference type="EMBL" id="MVHW01000001">
    <property type="protein sequence ID" value="ORB09197.1"/>
    <property type="molecule type" value="Genomic_DNA"/>
</dbReference>
<organism evidence="1 2">
    <name type="scientific">Mycobacterium mantenii</name>
    <dbReference type="NCBI Taxonomy" id="560555"/>
    <lineage>
        <taxon>Bacteria</taxon>
        <taxon>Bacillati</taxon>
        <taxon>Actinomycetota</taxon>
        <taxon>Actinomycetes</taxon>
        <taxon>Mycobacteriales</taxon>
        <taxon>Mycobacteriaceae</taxon>
        <taxon>Mycobacterium</taxon>
        <taxon>Mycobacterium avium complex (MAC)</taxon>
    </lineage>
</organism>
<reference evidence="1 2" key="1">
    <citation type="submission" date="2017-02" db="EMBL/GenBank/DDBJ databases">
        <title>The new phylogeny of genus Mycobacterium.</title>
        <authorList>
            <person name="Tortoli E."/>
            <person name="Trovato A."/>
            <person name="Cirillo D.M."/>
        </authorList>
    </citation>
    <scope>NUCLEOTIDE SEQUENCE [LARGE SCALE GENOMIC DNA]</scope>
    <source>
        <strain evidence="1 2">DSM 45255</strain>
    </source>
</reference>
<gene>
    <name evidence="1" type="ORF">BST30_00950</name>
</gene>